<feature type="region of interest" description="Disordered" evidence="1">
    <location>
        <begin position="513"/>
        <end position="542"/>
    </location>
</feature>
<keyword evidence="3" id="KW-1185">Reference proteome</keyword>
<feature type="region of interest" description="Disordered" evidence="1">
    <location>
        <begin position="617"/>
        <end position="636"/>
    </location>
</feature>
<dbReference type="InterPro" id="IPR009072">
    <property type="entry name" value="Histone-fold"/>
</dbReference>
<organism evidence="2 3">
    <name type="scientific">Sphagnum troendelagicum</name>
    <dbReference type="NCBI Taxonomy" id="128251"/>
    <lineage>
        <taxon>Eukaryota</taxon>
        <taxon>Viridiplantae</taxon>
        <taxon>Streptophyta</taxon>
        <taxon>Embryophyta</taxon>
        <taxon>Bryophyta</taxon>
        <taxon>Sphagnophytina</taxon>
        <taxon>Sphagnopsida</taxon>
        <taxon>Sphagnales</taxon>
        <taxon>Sphagnaceae</taxon>
        <taxon>Sphagnum</taxon>
    </lineage>
</organism>
<gene>
    <name evidence="2" type="ORF">CSSPTR1EN2_LOCUS17675</name>
</gene>
<proteinExistence type="predicted"/>
<dbReference type="PANTHER" id="PTHR37604">
    <property type="entry name" value="TRANSCRIPTION INITIATION FACTOR TFIID SUBUNIT"/>
    <property type="match status" value="1"/>
</dbReference>
<dbReference type="PANTHER" id="PTHR37604:SF1">
    <property type="entry name" value="TRANSCRIPTION INITIATION FACTOR TFIID SUBUNIT"/>
    <property type="match status" value="1"/>
</dbReference>
<dbReference type="EMBL" id="OZ019897">
    <property type="protein sequence ID" value="CAK9225561.1"/>
    <property type="molecule type" value="Genomic_DNA"/>
</dbReference>
<name>A0ABP0UMD9_9BRYO</name>
<dbReference type="Proteomes" id="UP001497512">
    <property type="component" value="Chromosome 5"/>
</dbReference>
<protein>
    <recommendedName>
        <fullName evidence="4">Bromodomain associated domain-containing protein</fullName>
    </recommendedName>
</protein>
<sequence length="679" mass="74953">MRVETMGLLGENGGGYELALRLEEQNTWRAWLSERDHAAMLPYLASPGAWSKLMQSSSSSSLLALQLRVRALLFDKAAACLFLEHVGATIVPNSLHPSYLQLHVDSVYFSLEQDAEDWAHLQADTALALPSPNLKYGLDSIDGSIRDRGGYLGANNWRTKSFQMGQSVSGASVSPKQHGSRTRTNVGYGQMVSGSESCTTGELWYNQCLHNSHSIRMERLARRVSQQRLSFGDQEACLRTPEGMAAYLNFRMNQYKRCPVLQADKGTKPTDYPPISDTANGMDANLACQAGDEDASMLPEIMFPGNCVPDNPVPCRRRSFFEENDFQQVFLDDSDPCVCPLPMSSSLGILAKDRFTVQTEGLSRIDLKGSGIGPPLPARLKSELTGDAAQRMLQQTVVRLVAAAGFEGLKQASLQILCDLLRCHMCKLGRGLRLLVDSYSKKCSQQELMNMFIHGAAGSNVGDLMVYAKTLQQAPTQQPALIHSLQLPTQQMVGQWQVNPHPGTITMQMQHLQAQGQQQQVGLEKPGRRRQPSSFAGSKKGERLEQLSSVEVGQDLFRGELDMKAGLLQLVGQPMSQGHMGWHPQAPNFTGLPQAQQPPPVLQHFKQQLSSLQIPNLQQQSSLARESGTPKLLHPRIEGFGELPMSDSIKQEIDDHGEGVQMSPGKRKRKQQRNWASNV</sequence>
<evidence type="ECO:0000256" key="1">
    <source>
        <dbReference type="SAM" id="MobiDB-lite"/>
    </source>
</evidence>
<evidence type="ECO:0000313" key="2">
    <source>
        <dbReference type="EMBL" id="CAK9225561.1"/>
    </source>
</evidence>
<feature type="compositionally biased region" description="Basic and acidic residues" evidence="1">
    <location>
        <begin position="649"/>
        <end position="658"/>
    </location>
</feature>
<feature type="region of interest" description="Disordered" evidence="1">
    <location>
        <begin position="578"/>
        <end position="598"/>
    </location>
</feature>
<accession>A0ABP0UMD9</accession>
<evidence type="ECO:0008006" key="4">
    <source>
        <dbReference type="Google" id="ProtNLM"/>
    </source>
</evidence>
<reference evidence="2" key="1">
    <citation type="submission" date="2024-02" db="EMBL/GenBank/DDBJ databases">
        <authorList>
            <consortium name="ELIXIR-Norway"/>
            <consortium name="Elixir Norway"/>
        </authorList>
    </citation>
    <scope>NUCLEOTIDE SEQUENCE</scope>
</reference>
<feature type="region of interest" description="Disordered" evidence="1">
    <location>
        <begin position="168"/>
        <end position="188"/>
    </location>
</feature>
<dbReference type="Gene3D" id="1.10.20.10">
    <property type="entry name" value="Histone, subunit A"/>
    <property type="match status" value="1"/>
</dbReference>
<feature type="region of interest" description="Disordered" evidence="1">
    <location>
        <begin position="646"/>
        <end position="679"/>
    </location>
</feature>
<evidence type="ECO:0000313" key="3">
    <source>
        <dbReference type="Proteomes" id="UP001497512"/>
    </source>
</evidence>